<dbReference type="GO" id="GO:0016509">
    <property type="term" value="F:long-chain (3S)-3-hydroxyacyl-CoA dehydrogenase (NAD+) activity"/>
    <property type="evidence" value="ECO:0007669"/>
    <property type="project" value="TreeGrafter"/>
</dbReference>
<dbReference type="EMBL" id="BMZA01000001">
    <property type="protein sequence ID" value="GGY89905.1"/>
    <property type="molecule type" value="Genomic_DNA"/>
</dbReference>
<dbReference type="Gene3D" id="3.90.226.10">
    <property type="entry name" value="2-enoyl-CoA Hydratase, Chain A, domain 1"/>
    <property type="match status" value="1"/>
</dbReference>
<proteinExistence type="predicted"/>
<sequence>MTNPLPEFTQFRVEFQDNGLVHFIFDAPRSMNVFSNKAIHELAAFAEWLHRADDVKGVVVRSGKANGFCAGADLTELGVAYEMIVAAPRADRFDIAFNHFFPLSHSIRRLETAGKPVAAAIAGVALGGGCELALGAHYRVMTNSRRAMLGLPEYAVGLLPGAGGTQRMTRLVGVEAGLEVLLLGRTYQGQEAVDAGLAGEIVEEGEEVAAAERWLLSDAAHCTQPWDRADHVPLSHAAIAEPIERHRTRELARMLGHEPAPIAIIDCVEFGLIQPIDGGIRAEMSVFSALISRPEPRNMIRTMFLGKQAYDKAAKDGTIPAAVTAAQEAVTAAVAAAVAETPALRTALVGGAADGTAPVQTRVGADFWVRGQADQMAALSRLSATCAPLVADLDETALLQLDHALARSGTIPAYLGGTKGLSEIV</sequence>
<dbReference type="InterPro" id="IPR001753">
    <property type="entry name" value="Enoyl-CoA_hydra/iso"/>
</dbReference>
<name>A0A918P949_9SPHN</name>
<dbReference type="CDD" id="cd06558">
    <property type="entry name" value="crotonase-like"/>
    <property type="match status" value="1"/>
</dbReference>
<dbReference type="RefSeq" id="WP_189619090.1">
    <property type="nucleotide sequence ID" value="NZ_BMZA01000001.1"/>
</dbReference>
<dbReference type="AlphaFoldDB" id="A0A918P949"/>
<evidence type="ECO:0000313" key="1">
    <source>
        <dbReference type="EMBL" id="GGY89905.1"/>
    </source>
</evidence>
<gene>
    <name evidence="1" type="ORF">GCM10011614_00490</name>
</gene>
<dbReference type="GO" id="GO:0006635">
    <property type="term" value="P:fatty acid beta-oxidation"/>
    <property type="evidence" value="ECO:0007669"/>
    <property type="project" value="TreeGrafter"/>
</dbReference>
<comment type="caution">
    <text evidence="1">The sequence shown here is derived from an EMBL/GenBank/DDBJ whole genome shotgun (WGS) entry which is preliminary data.</text>
</comment>
<dbReference type="GO" id="GO:0004300">
    <property type="term" value="F:enoyl-CoA hydratase activity"/>
    <property type="evidence" value="ECO:0007669"/>
    <property type="project" value="TreeGrafter"/>
</dbReference>
<evidence type="ECO:0008006" key="3">
    <source>
        <dbReference type="Google" id="ProtNLM"/>
    </source>
</evidence>
<dbReference type="InterPro" id="IPR050136">
    <property type="entry name" value="FA_oxidation_alpha_subunit"/>
</dbReference>
<reference evidence="1" key="1">
    <citation type="journal article" date="2014" name="Int. J. Syst. Evol. Microbiol.">
        <title>Complete genome sequence of Corynebacterium casei LMG S-19264T (=DSM 44701T), isolated from a smear-ripened cheese.</title>
        <authorList>
            <consortium name="US DOE Joint Genome Institute (JGI-PGF)"/>
            <person name="Walter F."/>
            <person name="Albersmeier A."/>
            <person name="Kalinowski J."/>
            <person name="Ruckert C."/>
        </authorList>
    </citation>
    <scope>NUCLEOTIDE SEQUENCE</scope>
    <source>
        <strain evidence="1">KCTC 32255</strain>
    </source>
</reference>
<organism evidence="1 2">
    <name type="scientific">Novosphingobium colocasiae</name>
    <dbReference type="NCBI Taxonomy" id="1256513"/>
    <lineage>
        <taxon>Bacteria</taxon>
        <taxon>Pseudomonadati</taxon>
        <taxon>Pseudomonadota</taxon>
        <taxon>Alphaproteobacteria</taxon>
        <taxon>Sphingomonadales</taxon>
        <taxon>Sphingomonadaceae</taxon>
        <taxon>Novosphingobium</taxon>
    </lineage>
</organism>
<dbReference type="PANTHER" id="PTHR43612">
    <property type="entry name" value="TRIFUNCTIONAL ENZYME SUBUNIT ALPHA"/>
    <property type="match status" value="1"/>
</dbReference>
<dbReference type="SUPFAM" id="SSF52096">
    <property type="entry name" value="ClpP/crotonase"/>
    <property type="match status" value="1"/>
</dbReference>
<dbReference type="PANTHER" id="PTHR43612:SF3">
    <property type="entry name" value="TRIFUNCTIONAL ENZYME SUBUNIT ALPHA, MITOCHONDRIAL"/>
    <property type="match status" value="1"/>
</dbReference>
<protein>
    <recommendedName>
        <fullName evidence="3">Enoyl-CoA hydratase/isomerase family protein</fullName>
    </recommendedName>
</protein>
<reference evidence="1" key="2">
    <citation type="submission" date="2020-09" db="EMBL/GenBank/DDBJ databases">
        <authorList>
            <person name="Sun Q."/>
            <person name="Kim S."/>
        </authorList>
    </citation>
    <scope>NUCLEOTIDE SEQUENCE</scope>
    <source>
        <strain evidence="1">KCTC 32255</strain>
    </source>
</reference>
<accession>A0A918P949</accession>
<dbReference type="Pfam" id="PF00378">
    <property type="entry name" value="ECH_1"/>
    <property type="match status" value="1"/>
</dbReference>
<keyword evidence="2" id="KW-1185">Reference proteome</keyword>
<dbReference type="Proteomes" id="UP000648075">
    <property type="component" value="Unassembled WGS sequence"/>
</dbReference>
<dbReference type="InterPro" id="IPR029045">
    <property type="entry name" value="ClpP/crotonase-like_dom_sf"/>
</dbReference>
<evidence type="ECO:0000313" key="2">
    <source>
        <dbReference type="Proteomes" id="UP000648075"/>
    </source>
</evidence>